<protein>
    <submittedName>
        <fullName evidence="9">Uncharacterized protein</fullName>
    </submittedName>
</protein>
<keyword evidence="3" id="KW-0813">Transport</keyword>
<dbReference type="GO" id="GO:0080143">
    <property type="term" value="P:regulation of amino acid export"/>
    <property type="evidence" value="ECO:0007669"/>
    <property type="project" value="InterPro"/>
</dbReference>
<evidence type="ECO:0000313" key="10">
    <source>
        <dbReference type="Proteomes" id="UP000244005"/>
    </source>
</evidence>
<dbReference type="PANTHER" id="PTHR33228">
    <property type="entry name" value="PROTEIN GLUTAMINE DUMPER 4-RELATED"/>
    <property type="match status" value="1"/>
</dbReference>
<dbReference type="GO" id="GO:0006865">
    <property type="term" value="P:amino acid transport"/>
    <property type="evidence" value="ECO:0007669"/>
    <property type="project" value="UniProtKB-KW"/>
</dbReference>
<proteinExistence type="inferred from homology"/>
<comment type="similarity">
    <text evidence="2">Belongs to the GLUTAMINE DUMPER 1 (TC 9.B.60) family.</text>
</comment>
<dbReference type="InterPro" id="IPR040359">
    <property type="entry name" value="GDU"/>
</dbReference>
<dbReference type="PANTHER" id="PTHR33228:SF77">
    <property type="entry name" value="PROTEIN GLUTAMINE DUMPER 2"/>
    <property type="match status" value="1"/>
</dbReference>
<organism evidence="9 10">
    <name type="scientific">Marchantia polymorpha</name>
    <name type="common">Common liverwort</name>
    <name type="synonym">Marchantia aquatica</name>
    <dbReference type="NCBI Taxonomy" id="3197"/>
    <lineage>
        <taxon>Eukaryota</taxon>
        <taxon>Viridiplantae</taxon>
        <taxon>Streptophyta</taxon>
        <taxon>Embryophyta</taxon>
        <taxon>Marchantiophyta</taxon>
        <taxon>Marchantiopsida</taxon>
        <taxon>Marchantiidae</taxon>
        <taxon>Marchantiales</taxon>
        <taxon>Marchantiaceae</taxon>
        <taxon>Marchantia</taxon>
    </lineage>
</organism>
<evidence type="ECO:0000256" key="7">
    <source>
        <dbReference type="ARBA" id="ARBA00023136"/>
    </source>
</evidence>
<keyword evidence="7 8" id="KW-0472">Membrane</keyword>
<keyword evidence="10" id="KW-1185">Reference proteome</keyword>
<evidence type="ECO:0000256" key="2">
    <source>
        <dbReference type="ARBA" id="ARBA00009977"/>
    </source>
</evidence>
<dbReference type="Gramene" id="Mp4g16420.1">
    <property type="protein sequence ID" value="Mp4g16420.1.cds"/>
    <property type="gene ID" value="Mp4g16420"/>
</dbReference>
<evidence type="ECO:0000313" key="9">
    <source>
        <dbReference type="EMBL" id="PTQ38006.1"/>
    </source>
</evidence>
<keyword evidence="5" id="KW-0029">Amino-acid transport</keyword>
<dbReference type="GO" id="GO:0016020">
    <property type="term" value="C:membrane"/>
    <property type="evidence" value="ECO:0007669"/>
    <property type="project" value="UniProtKB-SubCell"/>
</dbReference>
<evidence type="ECO:0000256" key="8">
    <source>
        <dbReference type="SAM" id="Phobius"/>
    </source>
</evidence>
<gene>
    <name evidence="9" type="ORF">MARPO_0054s0107</name>
</gene>
<evidence type="ECO:0000256" key="3">
    <source>
        <dbReference type="ARBA" id="ARBA00022448"/>
    </source>
</evidence>
<dbReference type="AlphaFoldDB" id="A0A2R6WVY0"/>
<comment type="subcellular location">
    <subcellularLocation>
        <location evidence="1">Membrane</location>
        <topology evidence="1">Single-pass membrane protein</topology>
    </subcellularLocation>
</comment>
<reference evidence="10" key="1">
    <citation type="journal article" date="2017" name="Cell">
        <title>Insights into land plant evolution garnered from the Marchantia polymorpha genome.</title>
        <authorList>
            <person name="Bowman J.L."/>
            <person name="Kohchi T."/>
            <person name="Yamato K.T."/>
            <person name="Jenkins J."/>
            <person name="Shu S."/>
            <person name="Ishizaki K."/>
            <person name="Yamaoka S."/>
            <person name="Nishihama R."/>
            <person name="Nakamura Y."/>
            <person name="Berger F."/>
            <person name="Adam C."/>
            <person name="Aki S.S."/>
            <person name="Althoff F."/>
            <person name="Araki T."/>
            <person name="Arteaga-Vazquez M.A."/>
            <person name="Balasubrmanian S."/>
            <person name="Barry K."/>
            <person name="Bauer D."/>
            <person name="Boehm C.R."/>
            <person name="Briginshaw L."/>
            <person name="Caballero-Perez J."/>
            <person name="Catarino B."/>
            <person name="Chen F."/>
            <person name="Chiyoda S."/>
            <person name="Chovatia M."/>
            <person name="Davies K.M."/>
            <person name="Delmans M."/>
            <person name="Demura T."/>
            <person name="Dierschke T."/>
            <person name="Dolan L."/>
            <person name="Dorantes-Acosta A.E."/>
            <person name="Eklund D.M."/>
            <person name="Florent S.N."/>
            <person name="Flores-Sandoval E."/>
            <person name="Fujiyama A."/>
            <person name="Fukuzawa H."/>
            <person name="Galik B."/>
            <person name="Grimanelli D."/>
            <person name="Grimwood J."/>
            <person name="Grossniklaus U."/>
            <person name="Hamada T."/>
            <person name="Haseloff J."/>
            <person name="Hetherington A.J."/>
            <person name="Higo A."/>
            <person name="Hirakawa Y."/>
            <person name="Hundley H.N."/>
            <person name="Ikeda Y."/>
            <person name="Inoue K."/>
            <person name="Inoue S.I."/>
            <person name="Ishida S."/>
            <person name="Jia Q."/>
            <person name="Kakita M."/>
            <person name="Kanazawa T."/>
            <person name="Kawai Y."/>
            <person name="Kawashima T."/>
            <person name="Kennedy M."/>
            <person name="Kinose K."/>
            <person name="Kinoshita T."/>
            <person name="Kohara Y."/>
            <person name="Koide E."/>
            <person name="Komatsu K."/>
            <person name="Kopischke S."/>
            <person name="Kubo M."/>
            <person name="Kyozuka J."/>
            <person name="Lagercrantz U."/>
            <person name="Lin S.S."/>
            <person name="Lindquist E."/>
            <person name="Lipzen A.M."/>
            <person name="Lu C.W."/>
            <person name="De Luna E."/>
            <person name="Martienssen R.A."/>
            <person name="Minamino N."/>
            <person name="Mizutani M."/>
            <person name="Mizutani M."/>
            <person name="Mochizuki N."/>
            <person name="Monte I."/>
            <person name="Mosher R."/>
            <person name="Nagasaki H."/>
            <person name="Nakagami H."/>
            <person name="Naramoto S."/>
            <person name="Nishitani K."/>
            <person name="Ohtani M."/>
            <person name="Okamoto T."/>
            <person name="Okumura M."/>
            <person name="Phillips J."/>
            <person name="Pollak B."/>
            <person name="Reinders A."/>
            <person name="Rovekamp M."/>
            <person name="Sano R."/>
            <person name="Sawa S."/>
            <person name="Schmid M.W."/>
            <person name="Shirakawa M."/>
            <person name="Solano R."/>
            <person name="Spunde A."/>
            <person name="Suetsugu N."/>
            <person name="Sugano S."/>
            <person name="Sugiyama A."/>
            <person name="Sun R."/>
            <person name="Suzuki Y."/>
            <person name="Takenaka M."/>
            <person name="Takezawa D."/>
            <person name="Tomogane H."/>
            <person name="Tsuzuki M."/>
            <person name="Ueda T."/>
            <person name="Umeda M."/>
            <person name="Ward J.M."/>
            <person name="Watanabe Y."/>
            <person name="Yazaki K."/>
            <person name="Yokoyama R."/>
            <person name="Yoshitake Y."/>
            <person name="Yotsui I."/>
            <person name="Zachgo S."/>
            <person name="Schmutz J."/>
        </authorList>
    </citation>
    <scope>NUCLEOTIDE SEQUENCE [LARGE SCALE GENOMIC DNA]</scope>
    <source>
        <strain evidence="10">Tak-1</strain>
    </source>
</reference>
<dbReference type="OMA" id="CESDKLM"/>
<dbReference type="OrthoDB" id="770444at2759"/>
<name>A0A2R6WVY0_MARPO</name>
<feature type="transmembrane region" description="Helical" evidence="8">
    <location>
        <begin position="54"/>
        <end position="77"/>
    </location>
</feature>
<evidence type="ECO:0000256" key="1">
    <source>
        <dbReference type="ARBA" id="ARBA00004167"/>
    </source>
</evidence>
<evidence type="ECO:0000256" key="5">
    <source>
        <dbReference type="ARBA" id="ARBA00022970"/>
    </source>
</evidence>
<keyword evidence="6 8" id="KW-1133">Transmembrane helix</keyword>
<evidence type="ECO:0000256" key="4">
    <source>
        <dbReference type="ARBA" id="ARBA00022692"/>
    </source>
</evidence>
<accession>A0A2R6WVY0</accession>
<sequence length="164" mass="17347">MNFPVVFAVPRFDRYLQTEGEVSSGGMIGCGSDGATSAGEAGCVSGADSPLPYIVAGLVAMVLLIVLSMCILVYSFLRKHYGSDSLESNGNSPQNLRSGPNYSWALLQLKAQALAFTPDSCESDKLMVIMAGDEKPTFLASPVSSTARSTTPLESFCIECTSKK</sequence>
<evidence type="ECO:0000256" key="6">
    <source>
        <dbReference type="ARBA" id="ARBA00022989"/>
    </source>
</evidence>
<dbReference type="EMBL" id="KZ772726">
    <property type="protein sequence ID" value="PTQ38006.1"/>
    <property type="molecule type" value="Genomic_DNA"/>
</dbReference>
<keyword evidence="4 8" id="KW-0812">Transmembrane</keyword>
<dbReference type="Proteomes" id="UP000244005">
    <property type="component" value="Unassembled WGS sequence"/>
</dbReference>